<dbReference type="EMBL" id="LAQJ01000215">
    <property type="protein sequence ID" value="KKO19110.1"/>
    <property type="molecule type" value="Genomic_DNA"/>
</dbReference>
<dbReference type="Gene3D" id="2.30.40.10">
    <property type="entry name" value="Urease, subunit C, domain 1"/>
    <property type="match status" value="1"/>
</dbReference>
<evidence type="ECO:0000313" key="4">
    <source>
        <dbReference type="Proteomes" id="UP000034954"/>
    </source>
</evidence>
<protein>
    <submittedName>
        <fullName evidence="3">Amidohydrolase</fullName>
    </submittedName>
</protein>
<feature type="domain" description="Amidohydrolase-related" evidence="2">
    <location>
        <begin position="54"/>
        <end position="147"/>
    </location>
</feature>
<dbReference type="InterPro" id="IPR006680">
    <property type="entry name" value="Amidohydro-rel"/>
</dbReference>
<dbReference type="GO" id="GO:0016810">
    <property type="term" value="F:hydrolase activity, acting on carbon-nitrogen (but not peptide) bonds"/>
    <property type="evidence" value="ECO:0007669"/>
    <property type="project" value="InterPro"/>
</dbReference>
<evidence type="ECO:0000259" key="2">
    <source>
        <dbReference type="Pfam" id="PF01979"/>
    </source>
</evidence>
<dbReference type="SUPFAM" id="SSF51338">
    <property type="entry name" value="Composite domain of metallo-dependent hydrolases"/>
    <property type="match status" value="1"/>
</dbReference>
<evidence type="ECO:0000313" key="3">
    <source>
        <dbReference type="EMBL" id="KKO19110.1"/>
    </source>
</evidence>
<gene>
    <name evidence="3" type="ORF">BROFUL_02182</name>
</gene>
<comment type="caution">
    <text evidence="3">The sequence shown here is derived from an EMBL/GenBank/DDBJ whole genome shotgun (WGS) entry which is preliminary data.</text>
</comment>
<dbReference type="InterPro" id="IPR011059">
    <property type="entry name" value="Metal-dep_hydrolase_composite"/>
</dbReference>
<dbReference type="InterPro" id="IPR050287">
    <property type="entry name" value="MTA/SAH_deaminase"/>
</dbReference>
<dbReference type="Gene3D" id="3.20.20.140">
    <property type="entry name" value="Metal-dependent hydrolases"/>
    <property type="match status" value="1"/>
</dbReference>
<accession>A0A0M2UU48</accession>
<evidence type="ECO:0000256" key="1">
    <source>
        <dbReference type="ARBA" id="ARBA00022801"/>
    </source>
</evidence>
<keyword evidence="4" id="KW-1185">Reference proteome</keyword>
<reference evidence="3 4" key="1">
    <citation type="journal article" date="2013" name="BMC Microbiol.">
        <title>Identification of the type II cytochrome c maturation pathway in anammox bacteria by comparative genomics.</title>
        <authorList>
            <person name="Ferousi C."/>
            <person name="Speth D.R."/>
            <person name="Reimann J."/>
            <person name="Op den Camp H.J."/>
            <person name="Allen J.W."/>
            <person name="Keltjens J.T."/>
            <person name="Jetten M.S."/>
        </authorList>
    </citation>
    <scope>NUCLEOTIDE SEQUENCE [LARGE SCALE GENOMIC DNA]</scope>
    <source>
        <strain evidence="3">RU1</strain>
    </source>
</reference>
<name>A0A0M2UU48_9BACT</name>
<dbReference type="Proteomes" id="UP000034954">
    <property type="component" value="Unassembled WGS sequence"/>
</dbReference>
<dbReference type="AlphaFoldDB" id="A0A0M2UU48"/>
<dbReference type="PANTHER" id="PTHR43794">
    <property type="entry name" value="AMINOHYDROLASE SSNA-RELATED"/>
    <property type="match status" value="1"/>
</dbReference>
<dbReference type="Pfam" id="PF01979">
    <property type="entry name" value="Amidohydro_1"/>
    <property type="match status" value="1"/>
</dbReference>
<dbReference type="PANTHER" id="PTHR43794:SF11">
    <property type="entry name" value="AMIDOHYDROLASE-RELATED DOMAIN-CONTAINING PROTEIN"/>
    <property type="match status" value="1"/>
</dbReference>
<proteinExistence type="predicted"/>
<keyword evidence="1" id="KW-0378">Hydrolase</keyword>
<dbReference type="InterPro" id="IPR032466">
    <property type="entry name" value="Metal_Hydrolase"/>
</dbReference>
<dbReference type="SUPFAM" id="SSF51556">
    <property type="entry name" value="Metallo-dependent hydrolases"/>
    <property type="match status" value="1"/>
</dbReference>
<organism evidence="3 4">
    <name type="scientific">Candidatus Brocadia fulgida</name>
    <dbReference type="NCBI Taxonomy" id="380242"/>
    <lineage>
        <taxon>Bacteria</taxon>
        <taxon>Pseudomonadati</taxon>
        <taxon>Planctomycetota</taxon>
        <taxon>Candidatus Brocadiia</taxon>
        <taxon>Candidatus Brocadiales</taxon>
        <taxon>Candidatus Brocadiaceae</taxon>
        <taxon>Candidatus Brocadia</taxon>
    </lineage>
</organism>
<sequence length="245" mass="27247">MKMIRAKYLIPEPERCIENGAVAVEDARIHRVGTFDEIKTLPDVDAIIDLGNAVILPGLINIHTHLDLTHLHNRIKPTSNFTHWVFQLLGARIRWKEADYTASIEKGIRCSVEAGTTTVADIANTEYSFSVLRKSPLRKVVFKEVIDLNPDHAEDVLAKAQSELAGFGYDGAVPVGINDPPVSPGKPGMMRVRSAAGMICFVWGFHPMHPIPCRRNCIGWLLNLPVRKACRSARTLLRHGMKLNS</sequence>